<evidence type="ECO:0000256" key="1">
    <source>
        <dbReference type="ARBA" id="ARBA00006572"/>
    </source>
</evidence>
<feature type="region of interest" description="Disordered" evidence="5">
    <location>
        <begin position="1"/>
        <end position="20"/>
    </location>
</feature>
<evidence type="ECO:0000256" key="5">
    <source>
        <dbReference type="SAM" id="MobiDB-lite"/>
    </source>
</evidence>
<organism evidence="8 9">
    <name type="scientific">Karstenula rhodostoma CBS 690.94</name>
    <dbReference type="NCBI Taxonomy" id="1392251"/>
    <lineage>
        <taxon>Eukaryota</taxon>
        <taxon>Fungi</taxon>
        <taxon>Dikarya</taxon>
        <taxon>Ascomycota</taxon>
        <taxon>Pezizomycotina</taxon>
        <taxon>Dothideomycetes</taxon>
        <taxon>Pleosporomycetidae</taxon>
        <taxon>Pleosporales</taxon>
        <taxon>Massarineae</taxon>
        <taxon>Didymosphaeriaceae</taxon>
        <taxon>Karstenula</taxon>
    </lineage>
</organism>
<dbReference type="GO" id="GO:0006893">
    <property type="term" value="P:Golgi to plasma membrane transport"/>
    <property type="evidence" value="ECO:0007669"/>
    <property type="project" value="TreeGrafter"/>
</dbReference>
<gene>
    <name evidence="8" type="ORF">P171DRAFT_437842</name>
</gene>
<name>A0A9P4U5V1_9PLEO</name>
<sequence>MSRPSADNASMLSYQGSTHGSIKGSGRVFTFSLDNFSNRDFIVKDFIEALSDSATPASRKSAPGGSQTQFDPKPLIRAFEHAQGRLNTLSEDLEERENELSGAVRRAEAQHHANAESLGRKLNQAVDRFARLDSSLNGSGGEDGYGDTGGNVAVRIGEKLEELDRQLKRSNDAKFLILCWQEVSQRGSLETLEDVKRRNDIVECARIARQLLKISSRLDPDSNQGVNGNASNGVKRPERSKYPTKEIIEKFLENLEQDLLAKFDDCLRRANYEGMRECAITLKDFNDGSSVIATYVNQHSFFIDRTQLVTDELVEDTETWDRLQDPDAEPPGVEPSLQSLIDEVKIVVQDESAIIKRAFPYYEEVLIRFLQRIFQQSIQQRLEMVLEKANELSSLAFLRSLQASRSYITTLVDDLKAHGLTEAPEPVTSQIAATLDQQLEELFVPYFVGSSYIEREKRNLEELYSSLLLKFTSYHEQRRRMPTSYFGSLAQRGKEFAASARDAYMERLDSADLPTTQKAMLLRIAGLKEDQSDKKNIETTEEDGKLSILTTKRMLKWLAEGVGRGLELSPTNDTPKDVQNLQNLLLTHVGEYYLETALDAASDHAVSQENMKTPPDLTHLPSIQTLTIILHLLQTTIRTILIPLATPSLTIRREIEKSSTATMSTLESKLSNVLNITLTATLNWVAKCLAQQKKTDFRPKDDMDLMAASSETPACQAVVQFLTRVATQASGALSGRNLSLFLSELALGLRALVLAHLLKFTVSQFGGITVSKDMTRYAELVRNWPTGEDLEPGAMDVLVEVGQLFIIKGDALKFKLSQAGGEAGELKAYIRQREDVGSADVQAALGA</sequence>
<dbReference type="PANTHER" id="PTHR12100">
    <property type="entry name" value="SEC10"/>
    <property type="match status" value="1"/>
</dbReference>
<dbReference type="OrthoDB" id="125856at2759"/>
<comment type="caution">
    <text evidence="8">The sequence shown here is derived from an EMBL/GenBank/DDBJ whole genome shotgun (WGS) entry which is preliminary data.</text>
</comment>
<evidence type="ECO:0000256" key="4">
    <source>
        <dbReference type="ARBA" id="ARBA00023054"/>
    </source>
</evidence>
<dbReference type="EMBL" id="MU001516">
    <property type="protein sequence ID" value="KAF2437468.1"/>
    <property type="molecule type" value="Genomic_DNA"/>
</dbReference>
<dbReference type="AlphaFoldDB" id="A0A9P4U5V1"/>
<keyword evidence="9" id="KW-1185">Reference proteome</keyword>
<feature type="compositionally biased region" description="Basic and acidic residues" evidence="5">
    <location>
        <begin position="105"/>
        <end position="114"/>
    </location>
</feature>
<feature type="domain" description="Exocyst complex component Sec10-like alpha-helical bundle" evidence="6">
    <location>
        <begin position="203"/>
        <end position="843"/>
    </location>
</feature>
<keyword evidence="4" id="KW-0175">Coiled coil</keyword>
<evidence type="ECO:0000259" key="7">
    <source>
        <dbReference type="Pfam" id="PF20667"/>
    </source>
</evidence>
<evidence type="ECO:0000256" key="2">
    <source>
        <dbReference type="ARBA" id="ARBA00022448"/>
    </source>
</evidence>
<dbReference type="GO" id="GO:0006887">
    <property type="term" value="P:exocytosis"/>
    <property type="evidence" value="ECO:0007669"/>
    <property type="project" value="UniProtKB-KW"/>
</dbReference>
<dbReference type="Pfam" id="PF07393">
    <property type="entry name" value="Sec10_HB"/>
    <property type="match status" value="1"/>
</dbReference>
<dbReference type="InterPro" id="IPR048625">
    <property type="entry name" value="Sec10_N"/>
</dbReference>
<feature type="compositionally biased region" description="Polar residues" evidence="5">
    <location>
        <begin position="53"/>
        <end position="70"/>
    </location>
</feature>
<protein>
    <submittedName>
        <fullName evidence="8">Exocyst complex component Sec10</fullName>
    </submittedName>
</protein>
<dbReference type="InterPro" id="IPR009976">
    <property type="entry name" value="Sec10-like"/>
</dbReference>
<dbReference type="Proteomes" id="UP000799764">
    <property type="component" value="Unassembled WGS sequence"/>
</dbReference>
<keyword evidence="3" id="KW-0268">Exocytosis</keyword>
<feature type="region of interest" description="Disordered" evidence="5">
    <location>
        <begin position="53"/>
        <end position="72"/>
    </location>
</feature>
<keyword evidence="2" id="KW-0813">Transport</keyword>
<evidence type="ECO:0000259" key="6">
    <source>
        <dbReference type="Pfam" id="PF07393"/>
    </source>
</evidence>
<evidence type="ECO:0000313" key="9">
    <source>
        <dbReference type="Proteomes" id="UP000799764"/>
    </source>
</evidence>
<feature type="domain" description="Exocyst complex component Sec10 N-terminal" evidence="7">
    <location>
        <begin position="72"/>
        <end position="195"/>
    </location>
</feature>
<evidence type="ECO:0000313" key="8">
    <source>
        <dbReference type="EMBL" id="KAF2437468.1"/>
    </source>
</evidence>
<comment type="similarity">
    <text evidence="1">Belongs to the SEC10 family.</text>
</comment>
<feature type="region of interest" description="Disordered" evidence="5">
    <location>
        <begin position="92"/>
        <end position="118"/>
    </location>
</feature>
<dbReference type="PANTHER" id="PTHR12100:SF0">
    <property type="entry name" value="EXOCYST COMPLEX COMPONENT 5"/>
    <property type="match status" value="1"/>
</dbReference>
<accession>A0A9P4U5V1</accession>
<dbReference type="Pfam" id="PF20667">
    <property type="entry name" value="Sec10_N"/>
    <property type="match status" value="1"/>
</dbReference>
<dbReference type="GO" id="GO:0000145">
    <property type="term" value="C:exocyst"/>
    <property type="evidence" value="ECO:0007669"/>
    <property type="project" value="TreeGrafter"/>
</dbReference>
<reference evidence="8" key="1">
    <citation type="journal article" date="2020" name="Stud. Mycol.">
        <title>101 Dothideomycetes genomes: a test case for predicting lifestyles and emergence of pathogens.</title>
        <authorList>
            <person name="Haridas S."/>
            <person name="Albert R."/>
            <person name="Binder M."/>
            <person name="Bloem J."/>
            <person name="Labutti K."/>
            <person name="Salamov A."/>
            <person name="Andreopoulos B."/>
            <person name="Baker S."/>
            <person name="Barry K."/>
            <person name="Bills G."/>
            <person name="Bluhm B."/>
            <person name="Cannon C."/>
            <person name="Castanera R."/>
            <person name="Culley D."/>
            <person name="Daum C."/>
            <person name="Ezra D."/>
            <person name="Gonzalez J."/>
            <person name="Henrissat B."/>
            <person name="Kuo A."/>
            <person name="Liang C."/>
            <person name="Lipzen A."/>
            <person name="Lutzoni F."/>
            <person name="Magnuson J."/>
            <person name="Mondo S."/>
            <person name="Nolan M."/>
            <person name="Ohm R."/>
            <person name="Pangilinan J."/>
            <person name="Park H.-J."/>
            <person name="Ramirez L."/>
            <person name="Alfaro M."/>
            <person name="Sun H."/>
            <person name="Tritt A."/>
            <person name="Yoshinaga Y."/>
            <person name="Zwiers L.-H."/>
            <person name="Turgeon B."/>
            <person name="Goodwin S."/>
            <person name="Spatafora J."/>
            <person name="Crous P."/>
            <person name="Grigoriev I."/>
        </authorList>
    </citation>
    <scope>NUCLEOTIDE SEQUENCE</scope>
    <source>
        <strain evidence="8">CBS 690.94</strain>
    </source>
</reference>
<dbReference type="InterPro" id="IPR048627">
    <property type="entry name" value="Sec10_HB"/>
</dbReference>
<proteinExistence type="inferred from homology"/>
<evidence type="ECO:0000256" key="3">
    <source>
        <dbReference type="ARBA" id="ARBA00022483"/>
    </source>
</evidence>